<dbReference type="RefSeq" id="XP_002735713.1">
    <property type="nucleotide sequence ID" value="XM_002735667.2"/>
</dbReference>
<sequence length="1158" mass="136484">MSSDSEGYDHRLPPRRASRRLPTPPSSPRSQGLSDSALTRDSVTALTTTLYDTNRNLREVDRMLGQYRDASDSQSSAINRLRENLARSSDKLKEERLKRSLLRDSRPLRSSDLDEDIPSRRYRPTSPLRDYGESGEYSRRRRRRKASVRFEGEPEEQLHDIHQSVRDISSDQVRLAEDLEREVERRTNLDYEHRRAISQLSDSMRQVGSRAADESVSNRVERRLKEIEDEIRLQRTLKQPPMDSIGMVPADLRQAMRSQSIEEDRQLRERMIKSEIEKQHLLSDYETTKRKLDQSEGSRNALKQKIEELEDQLSRSGHDRSELKDKLSEYASVLEEEGLPFSRQARRERKFHDERQKQEEQKQQLEREIHNLKSQLTKSSGIRELEEVKQDFVKSERQRAQLSDHMEALNQELTSKEKYQAKLINQLKDVTDKYNDTDQQKQLAMSQLEETQKRLRETNREADLLADKLRDTQRFLEDAERKKDEMKVKAQETVRQWKQRCKKLEKEVDRHKHSSQQLMSRNEQLARENETGKTHSFTNIHRLESLQRELNEALAIRAQQDEQLRIKDIELNETKSFKMDLDKELRDTRAFMDKLDNELQTQIARQAALKEEKMRVEEELITVKSSFQQAQDQLQNHRDEVRELSSEKTELSTRLAEESSRRQDVQCRLEESRQQESAAREEIAKLINDMKREQESHSHSVSDLRREVQEMKAREDQTIQEIARNMKREKAEMEAEIHTMKLSKADDKSTIKQLRRQAEKMKLELEKVCEDLAHSQDEFMRVKKKYERLKLGLEEKTQHAEEGDNRVAELERDLQQTHNELEQLQIEYENMLHSVGSEIDLLAWMSSKEKFQILSPPTKGIYTDTQKWLADKKMKLQWMQEEARQRQESEKSLKHELNRSRTDVHEAVSAGMKDRHYYESELQRQGEILDEVAMQKQVLEVNNKEKSEKVYALEDQIAELTRQIETRAKALERSLDSIPESDTSVLPEIHKDFKQLKELQLEREKINERYNKYKQTIGVLQQHLQDAKKSAEEQKQRRLDASLKATRLKSLSPSPSPTYKRRVHISNTPPTVMRSTPNLHMPSHSSPTSPRSRYQSQQLSPPKLDMSPMGWSFSKTRTTIHGDNISRDPLSLSDSEFRERFLPPMPSFSMEPEREIMA</sequence>
<feature type="region of interest" description="Disordered" evidence="2">
    <location>
        <begin position="509"/>
        <end position="536"/>
    </location>
</feature>
<feature type="compositionally biased region" description="Basic and acidic residues" evidence="2">
    <location>
        <begin position="635"/>
        <end position="679"/>
    </location>
</feature>
<feature type="compositionally biased region" description="Low complexity" evidence="2">
    <location>
        <begin position="1082"/>
        <end position="1093"/>
    </location>
</feature>
<evidence type="ECO:0000256" key="1">
    <source>
        <dbReference type="SAM" id="Coils"/>
    </source>
</evidence>
<protein>
    <submittedName>
        <fullName evidence="4">Centrosomal protein of 128 kDa-like</fullName>
    </submittedName>
</protein>
<evidence type="ECO:0000313" key="4">
    <source>
        <dbReference type="RefSeq" id="XP_002735713.1"/>
    </source>
</evidence>
<evidence type="ECO:0000313" key="3">
    <source>
        <dbReference type="Proteomes" id="UP000694865"/>
    </source>
</evidence>
<dbReference type="GeneID" id="100378618"/>
<feature type="compositionally biased region" description="Polar residues" evidence="2">
    <location>
        <begin position="1065"/>
        <end position="1078"/>
    </location>
</feature>
<feature type="compositionally biased region" description="Basic and acidic residues" evidence="2">
    <location>
        <begin position="350"/>
        <end position="364"/>
    </location>
</feature>
<accession>A0ABM0GRH7</accession>
<proteinExistence type="predicted"/>
<feature type="compositionally biased region" description="Polar residues" evidence="2">
    <location>
        <begin position="31"/>
        <end position="41"/>
    </location>
</feature>
<name>A0ABM0GRH7_SACKO</name>
<reference evidence="4" key="1">
    <citation type="submission" date="2025-08" db="UniProtKB">
        <authorList>
            <consortium name="RefSeq"/>
        </authorList>
    </citation>
    <scope>IDENTIFICATION</scope>
    <source>
        <tissue evidence="4">Testes</tissue>
    </source>
</reference>
<dbReference type="PANTHER" id="PTHR46657:SF1">
    <property type="entry name" value="CENTROSOMAL PROTEIN OF 128 KDA"/>
    <property type="match status" value="1"/>
</dbReference>
<feature type="compositionally biased region" description="Basic and acidic residues" evidence="2">
    <location>
        <begin position="524"/>
        <end position="533"/>
    </location>
</feature>
<organism evidence="3 4">
    <name type="scientific">Saccoglossus kowalevskii</name>
    <name type="common">Acorn worm</name>
    <dbReference type="NCBI Taxonomy" id="10224"/>
    <lineage>
        <taxon>Eukaryota</taxon>
        <taxon>Metazoa</taxon>
        <taxon>Hemichordata</taxon>
        <taxon>Enteropneusta</taxon>
        <taxon>Harrimaniidae</taxon>
        <taxon>Saccoglossus</taxon>
    </lineage>
</organism>
<evidence type="ECO:0000256" key="2">
    <source>
        <dbReference type="SAM" id="MobiDB-lite"/>
    </source>
</evidence>
<feature type="coiled-coil region" evidence="1">
    <location>
        <begin position="210"/>
        <end position="237"/>
    </location>
</feature>
<feature type="region of interest" description="Disordered" evidence="2">
    <location>
        <begin position="344"/>
        <end position="364"/>
    </location>
</feature>
<dbReference type="Proteomes" id="UP000694865">
    <property type="component" value="Unplaced"/>
</dbReference>
<keyword evidence="3" id="KW-1185">Reference proteome</keyword>
<feature type="region of interest" description="Disordered" evidence="2">
    <location>
        <begin position="886"/>
        <end position="906"/>
    </location>
</feature>
<keyword evidence="1" id="KW-0175">Coiled coil</keyword>
<feature type="region of interest" description="Disordered" evidence="2">
    <location>
        <begin position="631"/>
        <end position="679"/>
    </location>
</feature>
<feature type="compositionally biased region" description="Basic and acidic residues" evidence="2">
    <location>
        <begin position="1028"/>
        <end position="1041"/>
    </location>
</feature>
<gene>
    <name evidence="4" type="primary">LOC100378618</name>
</gene>
<feature type="region of interest" description="Disordered" evidence="2">
    <location>
        <begin position="1028"/>
        <end position="1109"/>
    </location>
</feature>
<dbReference type="PANTHER" id="PTHR46657">
    <property type="entry name" value="CENTROSOMAL PROTEIN OF 128 KDA"/>
    <property type="match status" value="1"/>
</dbReference>
<feature type="region of interest" description="Disordered" evidence="2">
    <location>
        <begin position="1"/>
        <end position="41"/>
    </location>
</feature>
<feature type="compositionally biased region" description="Basic and acidic residues" evidence="2">
    <location>
        <begin position="148"/>
        <end position="157"/>
    </location>
</feature>
<feature type="region of interest" description="Disordered" evidence="2">
    <location>
        <begin position="109"/>
        <end position="157"/>
    </location>
</feature>
<dbReference type="InterPro" id="IPR026652">
    <property type="entry name" value="CEP128"/>
</dbReference>